<reference evidence="7 8" key="1">
    <citation type="journal article" date="2015" name="Nature">
        <title>rRNA introns, odd ribosomes, and small enigmatic genomes across a large radiation of phyla.</title>
        <authorList>
            <person name="Brown C.T."/>
            <person name="Hug L.A."/>
            <person name="Thomas B.C."/>
            <person name="Sharon I."/>
            <person name="Castelle C.J."/>
            <person name="Singh A."/>
            <person name="Wilkins M.J."/>
            <person name="Williams K.H."/>
            <person name="Banfield J.F."/>
        </authorList>
    </citation>
    <scope>NUCLEOTIDE SEQUENCE [LARGE SCALE GENOMIC DNA]</scope>
</reference>
<evidence type="ECO:0000313" key="8">
    <source>
        <dbReference type="Proteomes" id="UP000034096"/>
    </source>
</evidence>
<dbReference type="AlphaFoldDB" id="A0A0G0IX09"/>
<accession>A0A0G0IX09</accession>
<keyword evidence="4 5" id="KW-0067">ATP-binding</keyword>
<protein>
    <recommendedName>
        <fullName evidence="6">UvrD-like helicase ATP-binding domain-containing protein</fullName>
    </recommendedName>
</protein>
<dbReference type="Gene3D" id="3.40.50.300">
    <property type="entry name" value="P-loop containing nucleotide triphosphate hydrolases"/>
    <property type="match status" value="1"/>
</dbReference>
<organism evidence="7 8">
    <name type="scientific">Candidatus Woesebacteria bacterium GW2011_GWC1_38_13</name>
    <dbReference type="NCBI Taxonomy" id="1618583"/>
    <lineage>
        <taxon>Bacteria</taxon>
        <taxon>Candidatus Woeseibacteriota</taxon>
    </lineage>
</organism>
<dbReference type="InterPro" id="IPR027417">
    <property type="entry name" value="P-loop_NTPase"/>
</dbReference>
<keyword evidence="3 5" id="KW-0347">Helicase</keyword>
<evidence type="ECO:0000256" key="3">
    <source>
        <dbReference type="ARBA" id="ARBA00022806"/>
    </source>
</evidence>
<feature type="domain" description="UvrD-like helicase ATP-binding" evidence="6">
    <location>
        <begin position="5"/>
        <end position="180"/>
    </location>
</feature>
<dbReference type="GO" id="GO:0016787">
    <property type="term" value="F:hydrolase activity"/>
    <property type="evidence" value="ECO:0007669"/>
    <property type="project" value="UniProtKB-UniRule"/>
</dbReference>
<gene>
    <name evidence="7" type="ORF">US75_C0018G0008</name>
</gene>
<dbReference type="PANTHER" id="PTHR11070">
    <property type="entry name" value="UVRD / RECB / PCRA DNA HELICASE FAMILY MEMBER"/>
    <property type="match status" value="1"/>
</dbReference>
<dbReference type="GO" id="GO:0000725">
    <property type="term" value="P:recombinational repair"/>
    <property type="evidence" value="ECO:0007669"/>
    <property type="project" value="TreeGrafter"/>
</dbReference>
<dbReference type="GO" id="GO:0033202">
    <property type="term" value="C:DNA helicase complex"/>
    <property type="evidence" value="ECO:0007669"/>
    <property type="project" value="TreeGrafter"/>
</dbReference>
<dbReference type="PROSITE" id="PS51198">
    <property type="entry name" value="UVRD_HELICASE_ATP_BIND"/>
    <property type="match status" value="1"/>
</dbReference>
<keyword evidence="1 5" id="KW-0547">Nucleotide-binding</keyword>
<dbReference type="GO" id="GO:0003677">
    <property type="term" value="F:DNA binding"/>
    <property type="evidence" value="ECO:0007669"/>
    <property type="project" value="InterPro"/>
</dbReference>
<dbReference type="PANTHER" id="PTHR11070:SF55">
    <property type="entry name" value="DNA 3'-5' HELICASE"/>
    <property type="match status" value="1"/>
</dbReference>
<dbReference type="GO" id="GO:0005829">
    <property type="term" value="C:cytosol"/>
    <property type="evidence" value="ECO:0007669"/>
    <property type="project" value="TreeGrafter"/>
</dbReference>
<dbReference type="SUPFAM" id="SSF52540">
    <property type="entry name" value="P-loop containing nucleoside triphosphate hydrolases"/>
    <property type="match status" value="1"/>
</dbReference>
<dbReference type="Pfam" id="PF00580">
    <property type="entry name" value="UvrD-helicase"/>
    <property type="match status" value="1"/>
</dbReference>
<proteinExistence type="predicted"/>
<dbReference type="CDD" id="cd17932">
    <property type="entry name" value="DEXQc_UvrD"/>
    <property type="match status" value="1"/>
</dbReference>
<dbReference type="InterPro" id="IPR000212">
    <property type="entry name" value="DNA_helicase_UvrD/REP"/>
</dbReference>
<dbReference type="Proteomes" id="UP000034096">
    <property type="component" value="Unassembled WGS sequence"/>
</dbReference>
<dbReference type="PATRIC" id="fig|1618583.3.peg.731"/>
<dbReference type="GO" id="GO:0005524">
    <property type="term" value="F:ATP binding"/>
    <property type="evidence" value="ECO:0007669"/>
    <property type="project" value="UniProtKB-UniRule"/>
</dbReference>
<dbReference type="InterPro" id="IPR014016">
    <property type="entry name" value="UvrD-like_ATP-bd"/>
</dbReference>
<evidence type="ECO:0000256" key="4">
    <source>
        <dbReference type="ARBA" id="ARBA00022840"/>
    </source>
</evidence>
<evidence type="ECO:0000313" key="7">
    <source>
        <dbReference type="EMBL" id="KKQ55580.1"/>
    </source>
</evidence>
<dbReference type="STRING" id="1618583.US75_C0018G0008"/>
<name>A0A0G0IX09_9BACT</name>
<keyword evidence="2 5" id="KW-0378">Hydrolase</keyword>
<dbReference type="GO" id="GO:0043138">
    <property type="term" value="F:3'-5' DNA helicase activity"/>
    <property type="evidence" value="ECO:0007669"/>
    <property type="project" value="TreeGrafter"/>
</dbReference>
<dbReference type="EMBL" id="LBUE01000018">
    <property type="protein sequence ID" value="KKQ55580.1"/>
    <property type="molecule type" value="Genomic_DNA"/>
</dbReference>
<evidence type="ECO:0000256" key="5">
    <source>
        <dbReference type="PROSITE-ProRule" id="PRU00560"/>
    </source>
</evidence>
<evidence type="ECO:0000259" key="6">
    <source>
        <dbReference type="PROSITE" id="PS51198"/>
    </source>
</evidence>
<comment type="caution">
    <text evidence="7">The sequence shown here is derived from an EMBL/GenBank/DDBJ whole genome shotgun (WGS) entry which is preliminary data.</text>
</comment>
<sequence length="180" mass="20809">MASIKKLNEEQLRAVKHKNGPLMIIAGAGTGKTTVITERVKYLIEKKLATPPEILALTFTEKAAAEMQERIDVALPLGYTQMWISTFHAFCDRILKNEALQIGLNPKYKLNTQSESIQFFRKNLFKFELEYFRPLGNPTKFIDGMLQHFSRLQDEDVKPSEYLAWVNPKSEIRNPKREKH</sequence>
<evidence type="ECO:0000256" key="1">
    <source>
        <dbReference type="ARBA" id="ARBA00022741"/>
    </source>
</evidence>
<feature type="binding site" evidence="5">
    <location>
        <begin position="26"/>
        <end position="33"/>
    </location>
    <ligand>
        <name>ATP</name>
        <dbReference type="ChEBI" id="CHEBI:30616"/>
    </ligand>
</feature>
<evidence type="ECO:0000256" key="2">
    <source>
        <dbReference type="ARBA" id="ARBA00022801"/>
    </source>
</evidence>